<sequence length="246" mass="26230">MQETYVTAPVAGTVLDTPQDLAGAVEHVREHPGPVEITLGADRPVGLHMGSMVQRQSGEQLHKAGADPLILRAPVSVDEDMPDEGVIAESDSALVLAHGVGARALVLALGGVTHRGRQRQRLYSMVAALAEAASAQDVRLLVQNHTTVDEVVMLLVLLDREFDQGTLDVTEPEVTSLAWDVSRSRGAGQSDSQAWEFVQRAAKRAPVLVRGLKSGETHHLAQALPGFEEAMANGRLVAVEHCSGTH</sequence>
<reference evidence="1 2" key="1">
    <citation type="journal article" date="2019" name="Int. J. Syst. Evol. Microbiol.">
        <title>The Global Catalogue of Microorganisms (GCM) 10K type strain sequencing project: providing services to taxonomists for standard genome sequencing and annotation.</title>
        <authorList>
            <consortium name="The Broad Institute Genomics Platform"/>
            <consortium name="The Broad Institute Genome Sequencing Center for Infectious Disease"/>
            <person name="Wu L."/>
            <person name="Ma J."/>
        </authorList>
    </citation>
    <scope>NUCLEOTIDE SEQUENCE [LARGE SCALE GENOMIC DNA]</scope>
    <source>
        <strain evidence="1 2">JCM 15914</strain>
    </source>
</reference>
<proteinExistence type="predicted"/>
<dbReference type="EMBL" id="BAAAQA010000017">
    <property type="protein sequence ID" value="GAA2118175.1"/>
    <property type="molecule type" value="Genomic_DNA"/>
</dbReference>
<accession>A0ABN2XXD2</accession>
<dbReference type="SUPFAM" id="SSF51658">
    <property type="entry name" value="Xylose isomerase-like"/>
    <property type="match status" value="1"/>
</dbReference>
<dbReference type="Gene3D" id="3.20.20.150">
    <property type="entry name" value="Divalent-metal-dependent TIM barrel enzymes"/>
    <property type="match status" value="1"/>
</dbReference>
<gene>
    <name evidence="1" type="ORF">GCM10009824_18180</name>
</gene>
<evidence type="ECO:0000313" key="2">
    <source>
        <dbReference type="Proteomes" id="UP001500166"/>
    </source>
</evidence>
<comment type="caution">
    <text evidence="1">The sequence shown here is derived from an EMBL/GenBank/DDBJ whole genome shotgun (WGS) entry which is preliminary data.</text>
</comment>
<protein>
    <submittedName>
        <fullName evidence="1">Uncharacterized protein</fullName>
    </submittedName>
</protein>
<keyword evidence="2" id="KW-1185">Reference proteome</keyword>
<dbReference type="Proteomes" id="UP001500166">
    <property type="component" value="Unassembled WGS sequence"/>
</dbReference>
<dbReference type="RefSeq" id="WP_344224697.1">
    <property type="nucleotide sequence ID" value="NZ_BAAAQA010000017.1"/>
</dbReference>
<name>A0ABN2XXD2_9MICC</name>
<dbReference type="InterPro" id="IPR036237">
    <property type="entry name" value="Xyl_isomerase-like_sf"/>
</dbReference>
<organism evidence="1 2">
    <name type="scientific">Kocuria atrinae</name>
    <dbReference type="NCBI Taxonomy" id="592377"/>
    <lineage>
        <taxon>Bacteria</taxon>
        <taxon>Bacillati</taxon>
        <taxon>Actinomycetota</taxon>
        <taxon>Actinomycetes</taxon>
        <taxon>Micrococcales</taxon>
        <taxon>Micrococcaceae</taxon>
        <taxon>Kocuria</taxon>
    </lineage>
</organism>
<evidence type="ECO:0000313" key="1">
    <source>
        <dbReference type="EMBL" id="GAA2118175.1"/>
    </source>
</evidence>